<dbReference type="EMBL" id="CP039349">
    <property type="protein sequence ID" value="QCD93504.1"/>
    <property type="molecule type" value="Genomic_DNA"/>
</dbReference>
<proteinExistence type="predicted"/>
<feature type="region of interest" description="Disordered" evidence="1">
    <location>
        <begin position="1"/>
        <end position="42"/>
    </location>
</feature>
<evidence type="ECO:0000256" key="1">
    <source>
        <dbReference type="SAM" id="MobiDB-lite"/>
    </source>
</evidence>
<reference evidence="2 3" key="1">
    <citation type="submission" date="2019-04" db="EMBL/GenBank/DDBJ databases">
        <title>An improved genome assembly and genetic linkage map for asparagus bean, Vigna unguiculata ssp. sesquipedialis.</title>
        <authorList>
            <person name="Xia Q."/>
            <person name="Zhang R."/>
            <person name="Dong Y."/>
        </authorList>
    </citation>
    <scope>NUCLEOTIDE SEQUENCE [LARGE SCALE GENOMIC DNA]</scope>
    <source>
        <tissue evidence="2">Leaf</tissue>
    </source>
</reference>
<dbReference type="InterPro" id="IPR038765">
    <property type="entry name" value="Papain-like_cys_pep_sf"/>
</dbReference>
<dbReference type="Gene3D" id="3.40.395.10">
    <property type="entry name" value="Adenoviral Proteinase, Chain A"/>
    <property type="match status" value="1"/>
</dbReference>
<protein>
    <recommendedName>
        <fullName evidence="4">Ulp1 protease family</fullName>
    </recommendedName>
</protein>
<dbReference type="SUPFAM" id="SSF54001">
    <property type="entry name" value="Cysteine proteinases"/>
    <property type="match status" value="1"/>
</dbReference>
<dbReference type="Proteomes" id="UP000501690">
    <property type="component" value="Linkage Group LG5"/>
</dbReference>
<evidence type="ECO:0000313" key="2">
    <source>
        <dbReference type="EMBL" id="QCD93504.1"/>
    </source>
</evidence>
<accession>A0A4D6M092</accession>
<gene>
    <name evidence="2" type="ORF">DEO72_LG5g1579</name>
</gene>
<name>A0A4D6M092_VIGUN</name>
<sequence length="149" mass="17294">MTSSGSDQEGPGRSVTRLPNVTNRRERMPVHIDPRSSEPSGPWEKKYRSYIGMLAKTKVSIAIACWDDVAEIIVGKPRGQQLKVIYPKCNKQEDSWECGYYVMSWIRTIIRAAVKDEWIERFKNPSPLPDDIIHTLRQEWAAYLLERWS</sequence>
<evidence type="ECO:0000313" key="3">
    <source>
        <dbReference type="Proteomes" id="UP000501690"/>
    </source>
</evidence>
<organism evidence="2 3">
    <name type="scientific">Vigna unguiculata</name>
    <name type="common">Cowpea</name>
    <dbReference type="NCBI Taxonomy" id="3917"/>
    <lineage>
        <taxon>Eukaryota</taxon>
        <taxon>Viridiplantae</taxon>
        <taxon>Streptophyta</taxon>
        <taxon>Embryophyta</taxon>
        <taxon>Tracheophyta</taxon>
        <taxon>Spermatophyta</taxon>
        <taxon>Magnoliopsida</taxon>
        <taxon>eudicotyledons</taxon>
        <taxon>Gunneridae</taxon>
        <taxon>Pentapetalae</taxon>
        <taxon>rosids</taxon>
        <taxon>fabids</taxon>
        <taxon>Fabales</taxon>
        <taxon>Fabaceae</taxon>
        <taxon>Papilionoideae</taxon>
        <taxon>50 kb inversion clade</taxon>
        <taxon>NPAAA clade</taxon>
        <taxon>indigoferoid/millettioid clade</taxon>
        <taxon>Phaseoleae</taxon>
        <taxon>Vigna</taxon>
    </lineage>
</organism>
<evidence type="ECO:0008006" key="4">
    <source>
        <dbReference type="Google" id="ProtNLM"/>
    </source>
</evidence>
<dbReference type="AlphaFoldDB" id="A0A4D6M092"/>
<feature type="compositionally biased region" description="Basic and acidic residues" evidence="1">
    <location>
        <begin position="23"/>
        <end position="36"/>
    </location>
</feature>
<keyword evidence="3" id="KW-1185">Reference proteome</keyword>